<evidence type="ECO:0000313" key="5">
    <source>
        <dbReference type="Proteomes" id="UP001549366"/>
    </source>
</evidence>
<keyword evidence="2" id="KW-1133">Transmembrane helix</keyword>
<keyword evidence="2" id="KW-0812">Transmembrane</keyword>
<accession>A0ABV2SHL7</accession>
<keyword evidence="2" id="KW-0472">Membrane</keyword>
<feature type="compositionally biased region" description="Polar residues" evidence="1">
    <location>
        <begin position="171"/>
        <end position="196"/>
    </location>
</feature>
<proteinExistence type="predicted"/>
<organism evidence="4 5">
    <name type="scientific">Endozoicomonas lisbonensis</name>
    <dbReference type="NCBI Taxonomy" id="3120522"/>
    <lineage>
        <taxon>Bacteria</taxon>
        <taxon>Pseudomonadati</taxon>
        <taxon>Pseudomonadota</taxon>
        <taxon>Gammaproteobacteria</taxon>
        <taxon>Oceanospirillales</taxon>
        <taxon>Endozoicomonadaceae</taxon>
        <taxon>Endozoicomonas</taxon>
    </lineage>
</organism>
<feature type="transmembrane region" description="Helical" evidence="2">
    <location>
        <begin position="212"/>
        <end position="233"/>
    </location>
</feature>
<feature type="chain" id="PRO_5045295794" evidence="3">
    <location>
        <begin position="25"/>
        <end position="348"/>
    </location>
</feature>
<dbReference type="EMBL" id="JBEWTB010000002">
    <property type="protein sequence ID" value="MET4756584.1"/>
    <property type="molecule type" value="Genomic_DNA"/>
</dbReference>
<evidence type="ECO:0000256" key="3">
    <source>
        <dbReference type="SAM" id="SignalP"/>
    </source>
</evidence>
<evidence type="ECO:0000313" key="4">
    <source>
        <dbReference type="EMBL" id="MET4756584.1"/>
    </source>
</evidence>
<feature type="signal peptide" evidence="3">
    <location>
        <begin position="1"/>
        <end position="24"/>
    </location>
</feature>
<comment type="caution">
    <text evidence="4">The sequence shown here is derived from an EMBL/GenBank/DDBJ whole genome shotgun (WGS) entry which is preliminary data.</text>
</comment>
<dbReference type="RefSeq" id="WP_354010915.1">
    <property type="nucleotide sequence ID" value="NZ_JBEWTA010000001.1"/>
</dbReference>
<gene>
    <name evidence="4" type="ORF">V5J35_001776</name>
</gene>
<evidence type="ECO:0000256" key="2">
    <source>
        <dbReference type="SAM" id="Phobius"/>
    </source>
</evidence>
<dbReference type="Proteomes" id="UP001549366">
    <property type="component" value="Unassembled WGS sequence"/>
</dbReference>
<feature type="region of interest" description="Disordered" evidence="1">
    <location>
        <begin position="171"/>
        <end position="205"/>
    </location>
</feature>
<name>A0ABV2SHL7_9GAMM</name>
<sequence>MSFNKVLALLLSAYLTGLPIHVSAAEFHQSTKPAPYTHITTTSLKGHYSPGYLKLNKDKFAVTTTQAEGYTVYSMQPYTSTSKNQQIKLKKLTISPSVSGSTFVEYLAVTESGHHIVTVERTPPLSRHANTAYPQQQAYSIPLNIKKSIMASGSVTYTTPMPDHSTVKVTYSPSGRSHSNFNNKTANISGNSTNGKEPTKNVHPDKYSKTTLIYSGLGVVSLLALITFSLYNLSRPDPDSNKDPESAKTNPKKQESRQETEETESLLTNMQPSDPVDGGSCQTVSVQPNTRNSLLPPTADSSAIEMDKFVNKITNLIDSITPGIDAIAIATILSEFEEYERDLAETKL</sequence>
<reference evidence="4 5" key="1">
    <citation type="submission" date="2024-06" db="EMBL/GenBank/DDBJ databases">
        <title>Genomic Encyclopedia of Type Strains, Phase V (KMG-V): Genome sequencing to study the core and pangenomes of soil and plant-associated prokaryotes.</title>
        <authorList>
            <person name="Whitman W."/>
        </authorList>
    </citation>
    <scope>NUCLEOTIDE SEQUENCE [LARGE SCALE GENOMIC DNA]</scope>
    <source>
        <strain evidence="4 5">NE40</strain>
    </source>
</reference>
<evidence type="ECO:0000256" key="1">
    <source>
        <dbReference type="SAM" id="MobiDB-lite"/>
    </source>
</evidence>
<keyword evidence="5" id="KW-1185">Reference proteome</keyword>
<feature type="compositionally biased region" description="Basic and acidic residues" evidence="1">
    <location>
        <begin position="236"/>
        <end position="260"/>
    </location>
</feature>
<feature type="compositionally biased region" description="Polar residues" evidence="1">
    <location>
        <begin position="280"/>
        <end position="299"/>
    </location>
</feature>
<protein>
    <submittedName>
        <fullName evidence="4">Uncharacterized protein</fullName>
    </submittedName>
</protein>
<keyword evidence="3" id="KW-0732">Signal</keyword>
<feature type="region of interest" description="Disordered" evidence="1">
    <location>
        <begin position="234"/>
        <end position="299"/>
    </location>
</feature>